<dbReference type="Ensembl" id="ENSPKIT00000019675.1">
    <property type="protein sequence ID" value="ENSPKIP00000038681.1"/>
    <property type="gene ID" value="ENSPKIG00000016364.1"/>
</dbReference>
<evidence type="ECO:0000259" key="3">
    <source>
        <dbReference type="PROSITE" id="PS50002"/>
    </source>
</evidence>
<keyword evidence="1 2" id="KW-0728">SH3 domain</keyword>
<dbReference type="InterPro" id="IPR036028">
    <property type="entry name" value="SH3-like_dom_sf"/>
</dbReference>
<dbReference type="InterPro" id="IPR001452">
    <property type="entry name" value="SH3_domain"/>
</dbReference>
<dbReference type="SUPFAM" id="SSF50044">
    <property type="entry name" value="SH3-domain"/>
    <property type="match status" value="1"/>
</dbReference>
<sequence>RPKFILGKQVSKTGLAKSNLKHPLPSEGDVPCSPCSLGRHTLRVLPIPAETPGPSSGPPHPATRRAAEENICLEINQETQSMSGCRENRQTLRRLPAGGKCHRSGGRYFPDLPPADCHRCPVALRAARAVFSCEAGHASELSFQIGAIFHRVTDSKEPGWLEGELDGKRGLIPKNYVVML</sequence>
<dbReference type="PROSITE" id="PS50002">
    <property type="entry name" value="SH3"/>
    <property type="match status" value="1"/>
</dbReference>
<dbReference type="SMART" id="SM00326">
    <property type="entry name" value="SH3"/>
    <property type="match status" value="1"/>
</dbReference>
<evidence type="ECO:0000256" key="1">
    <source>
        <dbReference type="ARBA" id="ARBA00022443"/>
    </source>
</evidence>
<keyword evidence="5" id="KW-1185">Reference proteome</keyword>
<dbReference type="Gene3D" id="2.30.30.40">
    <property type="entry name" value="SH3 Domains"/>
    <property type="match status" value="1"/>
</dbReference>
<dbReference type="AlphaFoldDB" id="A0A3B3T8R2"/>
<accession>A0A3B3T8R2</accession>
<evidence type="ECO:0000313" key="5">
    <source>
        <dbReference type="Proteomes" id="UP000261540"/>
    </source>
</evidence>
<evidence type="ECO:0000256" key="2">
    <source>
        <dbReference type="PROSITE-ProRule" id="PRU00192"/>
    </source>
</evidence>
<dbReference type="Proteomes" id="UP000261540">
    <property type="component" value="Unplaced"/>
</dbReference>
<dbReference type="STRING" id="1676925.ENSPKIP00000038681"/>
<organism evidence="4 5">
    <name type="scientific">Paramormyrops kingsleyae</name>
    <dbReference type="NCBI Taxonomy" id="1676925"/>
    <lineage>
        <taxon>Eukaryota</taxon>
        <taxon>Metazoa</taxon>
        <taxon>Chordata</taxon>
        <taxon>Craniata</taxon>
        <taxon>Vertebrata</taxon>
        <taxon>Euteleostomi</taxon>
        <taxon>Actinopterygii</taxon>
        <taxon>Neopterygii</taxon>
        <taxon>Teleostei</taxon>
        <taxon>Osteoglossocephala</taxon>
        <taxon>Osteoglossomorpha</taxon>
        <taxon>Osteoglossiformes</taxon>
        <taxon>Mormyridae</taxon>
        <taxon>Paramormyrops</taxon>
    </lineage>
</organism>
<dbReference type="GeneTree" id="ENSGT00940000159559"/>
<reference evidence="4" key="1">
    <citation type="submission" date="2025-08" db="UniProtKB">
        <authorList>
            <consortium name="Ensembl"/>
        </authorList>
    </citation>
    <scope>IDENTIFICATION</scope>
</reference>
<protein>
    <recommendedName>
        <fullName evidence="3">SH3 domain-containing protein</fullName>
    </recommendedName>
</protein>
<name>A0A3B3T8R2_9TELE</name>
<dbReference type="Pfam" id="PF14604">
    <property type="entry name" value="SH3_9"/>
    <property type="match status" value="1"/>
</dbReference>
<feature type="domain" description="SH3" evidence="3">
    <location>
        <begin position="122"/>
        <end position="180"/>
    </location>
</feature>
<proteinExistence type="predicted"/>
<reference evidence="4" key="2">
    <citation type="submission" date="2025-09" db="UniProtKB">
        <authorList>
            <consortium name="Ensembl"/>
        </authorList>
    </citation>
    <scope>IDENTIFICATION</scope>
</reference>
<evidence type="ECO:0000313" key="4">
    <source>
        <dbReference type="Ensembl" id="ENSPKIP00000038681.1"/>
    </source>
</evidence>